<dbReference type="FunFam" id="3.40.50.970:FF:000007">
    <property type="entry name" value="Acetolactate synthase"/>
    <property type="match status" value="1"/>
</dbReference>
<dbReference type="InterPro" id="IPR012001">
    <property type="entry name" value="Thiamin_PyroP_enz_TPP-bd_dom"/>
</dbReference>
<keyword evidence="8" id="KW-1185">Reference proteome</keyword>
<dbReference type="RefSeq" id="WP_173236322.1">
    <property type="nucleotide sequence ID" value="NZ_AP022839.1"/>
</dbReference>
<dbReference type="KEGG" id="lant:TUM19329_07740"/>
<dbReference type="GO" id="GO:0005948">
    <property type="term" value="C:acetolactate synthase complex"/>
    <property type="evidence" value="ECO:0007669"/>
    <property type="project" value="TreeGrafter"/>
</dbReference>
<dbReference type="GO" id="GO:0000287">
    <property type="term" value="F:magnesium ion binding"/>
    <property type="evidence" value="ECO:0007669"/>
    <property type="project" value="InterPro"/>
</dbReference>
<dbReference type="PANTHER" id="PTHR18968:SF129">
    <property type="entry name" value="ACETOLACTATE SYNTHASE"/>
    <property type="match status" value="1"/>
</dbReference>
<dbReference type="NCBIfam" id="TIGR02418">
    <property type="entry name" value="acolac_catab"/>
    <property type="match status" value="1"/>
</dbReference>
<dbReference type="Proteomes" id="UP000502894">
    <property type="component" value="Chromosome"/>
</dbReference>
<feature type="domain" description="Thiamine pyrophosphate enzyme TPP-binding" evidence="5">
    <location>
        <begin position="385"/>
        <end position="531"/>
    </location>
</feature>
<dbReference type="SUPFAM" id="SSF52467">
    <property type="entry name" value="DHS-like NAD/FAD-binding domain"/>
    <property type="match status" value="1"/>
</dbReference>
<dbReference type="GO" id="GO:0034077">
    <property type="term" value="P:butanediol metabolic process"/>
    <property type="evidence" value="ECO:0007669"/>
    <property type="project" value="InterPro"/>
</dbReference>
<reference evidence="7" key="1">
    <citation type="journal article" date="2020" name="Microbiol. Resour. Announc.">
        <title>Complete Genome Sequence of Novel Psychrotolerant Legionella Strain TUM19329, Isolated from Antarctic Lake Sediment.</title>
        <authorList>
            <person name="Shimada S."/>
            <person name="Nakai R."/>
            <person name="Aoki K."/>
            <person name="Shimoeda N."/>
            <person name="Ohno G."/>
            <person name="Miyazaki Y."/>
            <person name="Kudoh S."/>
            <person name="Imura S."/>
            <person name="Watanabe K."/>
            <person name="Ishii Y."/>
            <person name="Tateda K."/>
        </authorList>
    </citation>
    <scope>NUCLEOTIDE SEQUENCE [LARGE SCALE GENOMIC DNA]</scope>
    <source>
        <strain evidence="7">TUM19329</strain>
    </source>
</reference>
<evidence type="ECO:0000259" key="6">
    <source>
        <dbReference type="Pfam" id="PF02776"/>
    </source>
</evidence>
<dbReference type="GO" id="GO:0030976">
    <property type="term" value="F:thiamine pyrophosphate binding"/>
    <property type="evidence" value="ECO:0007669"/>
    <property type="project" value="InterPro"/>
</dbReference>
<comment type="similarity">
    <text evidence="1 3">Belongs to the TPP enzyme family.</text>
</comment>
<dbReference type="Pfam" id="PF02775">
    <property type="entry name" value="TPP_enzyme_C"/>
    <property type="match status" value="1"/>
</dbReference>
<dbReference type="GO" id="GO:0050660">
    <property type="term" value="F:flavin adenine dinucleotide binding"/>
    <property type="evidence" value="ECO:0007669"/>
    <property type="project" value="TreeGrafter"/>
</dbReference>
<dbReference type="InterPro" id="IPR012782">
    <property type="entry name" value="Acetolactate_synth_catblc"/>
</dbReference>
<keyword evidence="2 3" id="KW-0786">Thiamine pyrophosphate</keyword>
<dbReference type="GO" id="GO:0009097">
    <property type="term" value="P:isoleucine biosynthetic process"/>
    <property type="evidence" value="ECO:0007669"/>
    <property type="project" value="TreeGrafter"/>
</dbReference>
<evidence type="ECO:0000256" key="3">
    <source>
        <dbReference type="RuleBase" id="RU362132"/>
    </source>
</evidence>
<dbReference type="InterPro" id="IPR045229">
    <property type="entry name" value="TPP_enz"/>
</dbReference>
<evidence type="ECO:0000313" key="8">
    <source>
        <dbReference type="Proteomes" id="UP000502894"/>
    </source>
</evidence>
<dbReference type="InterPro" id="IPR012000">
    <property type="entry name" value="Thiamin_PyroP_enz_cen_dom"/>
</dbReference>
<dbReference type="PROSITE" id="PS00187">
    <property type="entry name" value="TPP_ENZYMES"/>
    <property type="match status" value="1"/>
</dbReference>
<evidence type="ECO:0000259" key="5">
    <source>
        <dbReference type="Pfam" id="PF02775"/>
    </source>
</evidence>
<feature type="domain" description="Thiamine pyrophosphate enzyme N-terminal TPP-binding" evidence="6">
    <location>
        <begin position="6"/>
        <end position="118"/>
    </location>
</feature>
<dbReference type="Gene3D" id="3.40.50.1220">
    <property type="entry name" value="TPP-binding domain"/>
    <property type="match status" value="1"/>
</dbReference>
<accession>A0A6F8T2G1</accession>
<evidence type="ECO:0000259" key="4">
    <source>
        <dbReference type="Pfam" id="PF00205"/>
    </source>
</evidence>
<evidence type="ECO:0000256" key="1">
    <source>
        <dbReference type="ARBA" id="ARBA00007812"/>
    </source>
</evidence>
<evidence type="ECO:0000256" key="2">
    <source>
        <dbReference type="ARBA" id="ARBA00023052"/>
    </source>
</evidence>
<dbReference type="InterPro" id="IPR029035">
    <property type="entry name" value="DHS-like_NAD/FAD-binding_dom"/>
</dbReference>
<gene>
    <name evidence="7" type="primary">alsS</name>
    <name evidence="7" type="ORF">TUM19329_07740</name>
</gene>
<dbReference type="Gene3D" id="3.40.50.970">
    <property type="match status" value="2"/>
</dbReference>
<dbReference type="NCBIfam" id="NF006378">
    <property type="entry name" value="PRK08617.1"/>
    <property type="match status" value="1"/>
</dbReference>
<dbReference type="InterPro" id="IPR029061">
    <property type="entry name" value="THDP-binding"/>
</dbReference>
<dbReference type="SUPFAM" id="SSF52518">
    <property type="entry name" value="Thiamin diphosphate-binding fold (THDP-binding)"/>
    <property type="match status" value="2"/>
</dbReference>
<dbReference type="InterPro" id="IPR000399">
    <property type="entry name" value="TPP-bd_CS"/>
</dbReference>
<dbReference type="GO" id="GO:0003984">
    <property type="term" value="F:acetolactate synthase activity"/>
    <property type="evidence" value="ECO:0007669"/>
    <property type="project" value="InterPro"/>
</dbReference>
<name>A0A6F8T2G1_9GAMM</name>
<organism evidence="7 8">
    <name type="scientific">Legionella antarctica</name>
    <dbReference type="NCBI Taxonomy" id="2708020"/>
    <lineage>
        <taxon>Bacteria</taxon>
        <taxon>Pseudomonadati</taxon>
        <taxon>Pseudomonadota</taxon>
        <taxon>Gammaproteobacteria</taxon>
        <taxon>Legionellales</taxon>
        <taxon>Legionellaceae</taxon>
        <taxon>Legionella</taxon>
    </lineage>
</organism>
<sequence>MQNEKNGSTLLVDCLVQQGVQYIFGIPGAKIDAVYDALIDSPVKVIVCRHEQNAAFMAAAYGRITGKPGVVLVTSGPGVSNLATGLLTATTEGDPIVAIGGNVARNMSLKSSHQSTDNIKLMEAVTKARMAILMTENIPEIIENAFRIATEPRSGAVFISIPQDISHQSTTIKAPKVLPAINYGPAPDKTIQKAATLLNQARRPVLLLGLEATRAENTQAIRQLLTKTPLAVVCTYQAAGVITRELLHCFVGRVGLFKNQPGDRLIDEADVIATIGYDPVEYDPEIWSSASKKIIHLDYKPAEIHTTYMPELEVIGDIALSLRKLAPELNLKIAEDYTRHIFEYQKELKEKISSGAKFTGKLLHPLRFIYELNQVVDDNMMVISDIGTHYMWLARYFYCYQPHHLLFSNGQQTLGVALPWAIAACLVYPKKTVISVSGDGGFLFSANELETAVREQVHFIHFVWCDGSYDMVREQQLMKYKRDSAVHFGPVDIVKYAESFGALGLRVSHSSEFSRVLKEAMQAEGPVLVEIPIDYSDSHELFTAAHDFVGD</sequence>
<dbReference type="GO" id="GO:0009099">
    <property type="term" value="P:L-valine biosynthetic process"/>
    <property type="evidence" value="ECO:0007669"/>
    <property type="project" value="TreeGrafter"/>
</dbReference>
<protein>
    <submittedName>
        <fullName evidence="7">Acetolactate synthase</fullName>
    </submittedName>
</protein>
<proteinExistence type="inferred from homology"/>
<dbReference type="CDD" id="cd07035">
    <property type="entry name" value="TPP_PYR_POX_like"/>
    <property type="match status" value="1"/>
</dbReference>
<evidence type="ECO:0000313" key="7">
    <source>
        <dbReference type="EMBL" id="BCA94413.1"/>
    </source>
</evidence>
<dbReference type="Pfam" id="PF02776">
    <property type="entry name" value="TPP_enzyme_N"/>
    <property type="match status" value="1"/>
</dbReference>
<dbReference type="AlphaFoldDB" id="A0A6F8T2G1"/>
<dbReference type="PANTHER" id="PTHR18968">
    <property type="entry name" value="THIAMINE PYROPHOSPHATE ENZYMES"/>
    <property type="match status" value="1"/>
</dbReference>
<dbReference type="InterPro" id="IPR011766">
    <property type="entry name" value="TPP_enzyme_TPP-bd"/>
</dbReference>
<dbReference type="Pfam" id="PF00205">
    <property type="entry name" value="TPP_enzyme_M"/>
    <property type="match status" value="1"/>
</dbReference>
<dbReference type="EMBL" id="AP022839">
    <property type="protein sequence ID" value="BCA94413.1"/>
    <property type="molecule type" value="Genomic_DNA"/>
</dbReference>
<feature type="domain" description="Thiamine pyrophosphate enzyme central" evidence="4">
    <location>
        <begin position="191"/>
        <end position="325"/>
    </location>
</feature>
<dbReference type="NCBIfam" id="NF006187">
    <property type="entry name" value="PRK08322.1"/>
    <property type="match status" value="1"/>
</dbReference>